<comment type="caution">
    <text evidence="9">The sequence shown here is derived from an EMBL/GenBank/DDBJ whole genome shotgun (WGS) entry which is preliminary data.</text>
</comment>
<dbReference type="Gene3D" id="2.40.170.20">
    <property type="entry name" value="TonB-dependent receptor, beta-barrel domain"/>
    <property type="match status" value="1"/>
</dbReference>
<feature type="domain" description="TonB-dependent receptor plug" evidence="8">
    <location>
        <begin position="51"/>
        <end position="169"/>
    </location>
</feature>
<name>A0A7X1FU43_9SPHN</name>
<dbReference type="Pfam" id="PF00593">
    <property type="entry name" value="TonB_dep_Rec_b-barrel"/>
    <property type="match status" value="1"/>
</dbReference>
<dbReference type="AlphaFoldDB" id="A0A7X1FU43"/>
<organism evidence="9 10">
    <name type="scientific">Novosphingobium flavum</name>
    <dbReference type="NCBI Taxonomy" id="1778672"/>
    <lineage>
        <taxon>Bacteria</taxon>
        <taxon>Pseudomonadati</taxon>
        <taxon>Pseudomonadota</taxon>
        <taxon>Alphaproteobacteria</taxon>
        <taxon>Sphingomonadales</taxon>
        <taxon>Sphingomonadaceae</taxon>
        <taxon>Novosphingobium</taxon>
    </lineage>
</organism>
<keyword evidence="3" id="KW-0998">Cell outer membrane</keyword>
<feature type="chain" id="PRO_5031118640" evidence="6">
    <location>
        <begin position="26"/>
        <end position="942"/>
    </location>
</feature>
<dbReference type="InterPro" id="IPR012910">
    <property type="entry name" value="Plug_dom"/>
</dbReference>
<dbReference type="InterPro" id="IPR036942">
    <property type="entry name" value="Beta-barrel_TonB_sf"/>
</dbReference>
<evidence type="ECO:0000313" key="10">
    <source>
        <dbReference type="Proteomes" id="UP000566813"/>
    </source>
</evidence>
<dbReference type="EMBL" id="JACLAW010000014">
    <property type="protein sequence ID" value="MBC2667024.1"/>
    <property type="molecule type" value="Genomic_DNA"/>
</dbReference>
<keyword evidence="9" id="KW-0675">Receptor</keyword>
<keyword evidence="6" id="KW-0732">Signal</keyword>
<keyword evidence="4" id="KW-0798">TonB box</keyword>
<feature type="signal peptide" evidence="6">
    <location>
        <begin position="1"/>
        <end position="25"/>
    </location>
</feature>
<dbReference type="Proteomes" id="UP000566813">
    <property type="component" value="Unassembled WGS sequence"/>
</dbReference>
<protein>
    <submittedName>
        <fullName evidence="9">TonB-dependent receptor</fullName>
    </submittedName>
</protein>
<evidence type="ECO:0000256" key="3">
    <source>
        <dbReference type="ARBA" id="ARBA00023237"/>
    </source>
</evidence>
<proteinExistence type="inferred from homology"/>
<evidence type="ECO:0000256" key="2">
    <source>
        <dbReference type="ARBA" id="ARBA00023136"/>
    </source>
</evidence>
<evidence type="ECO:0000256" key="5">
    <source>
        <dbReference type="SAM" id="MobiDB-lite"/>
    </source>
</evidence>
<dbReference type="InterPro" id="IPR037066">
    <property type="entry name" value="Plug_dom_sf"/>
</dbReference>
<reference evidence="9 10" key="1">
    <citation type="submission" date="2020-08" db="EMBL/GenBank/DDBJ databases">
        <title>The genome sequence of type strain Novosphingobium flavum NBRC 111647.</title>
        <authorList>
            <person name="Liu Y."/>
        </authorList>
    </citation>
    <scope>NUCLEOTIDE SEQUENCE [LARGE SCALE GENOMIC DNA]</scope>
    <source>
        <strain evidence="9 10">NBRC 111647</strain>
    </source>
</reference>
<feature type="compositionally biased region" description="Low complexity" evidence="5">
    <location>
        <begin position="88"/>
        <end position="98"/>
    </location>
</feature>
<evidence type="ECO:0000256" key="4">
    <source>
        <dbReference type="RuleBase" id="RU003357"/>
    </source>
</evidence>
<dbReference type="Gene3D" id="2.170.130.10">
    <property type="entry name" value="TonB-dependent receptor, plug domain"/>
    <property type="match status" value="1"/>
</dbReference>
<dbReference type="Pfam" id="PF07715">
    <property type="entry name" value="Plug"/>
    <property type="match status" value="1"/>
</dbReference>
<evidence type="ECO:0000259" key="8">
    <source>
        <dbReference type="Pfam" id="PF07715"/>
    </source>
</evidence>
<evidence type="ECO:0000256" key="6">
    <source>
        <dbReference type="SAM" id="SignalP"/>
    </source>
</evidence>
<accession>A0A7X1FU43</accession>
<feature type="region of interest" description="Disordered" evidence="5">
    <location>
        <begin position="84"/>
        <end position="108"/>
    </location>
</feature>
<sequence length="942" mass="101095">MASSKHRFAYLIGASALCLSGTAFAQQAPAAETTAEDIVVTGSRVIKNGDSSPSPVTVVQTQDLYKANPGASLAEALNSLPTFAGSRGATSNPTTAGSAAGGNGGANQLNLRNLDPTRTLVLMDSKRVPPTLYNGVVDVDIIPQMLVQRVDVVTGGVSAVYGSDAVSGVVNYIIDKKFTGLKVDASYGLTQYGDGTKADIGAAWGAKLGDRGHVELSYEFRKEGGIERRTDRDWLNQVGVTGTGTSTNPYVLQTNLRQSSFPFGGLVTGTAGTLNNMVFKSDGTLSAFVPGATTGTTGVQVGGDGGYWDSGLVAKLKGHQIFGRFDYELADTVRFYAQVSGNLKTNSNVAETNQLNGVNISKTNAFLSPTYQALIPESQFKISKFLGNAPRVGADAESTQWIYNAGLEGDVGQFSWGLDYVHGISKLKTEMHNVINRQKLGYALDAVFQNGTSGPVVCNVTLSNPGLANDCVPLNVFGPTAGSAAAIDYVTDDVHFNSSTVMDDISGSVSGSLFDLGAGPVGAALSGEWRKVSFSSNSDSLPDQYMTCGVIRFSNCTATNTLRETVFGQQPSGVSQTVWEVAGEVDVPLIKDKAFFQSLSVNGAARYTSYNTSGNYWTWKAGLAWEISDQLRVRVTRSRDIRAPSLYELFAPTSQVIVRPSDLLVTGNPTPSVPSIDLSNPNLKAEIANTLTAGVVFKPTSRLSFAVDYYKIDIKDAITQIQGQDPTIQKICYDSKGTSPYCALQVRPVDYVTTSTNNTVTAWKTFRYNLNQVKTWGIDFEANYQGELFGRPMLLRVLAAWQPDLKIGTLDYSGSAFGPNGFGATPAWRVNGMFRFKPSDSLTVDITERWRSAMQLSTDPSQFWVNNHMSPFATTAVNLAWDVEDNRLGQFQFFANVQNLFNAHPPIGAFSGNGTRAGLRDGFAIGDDPRGRTYSAGVRMKF</sequence>
<feature type="domain" description="TonB-dependent receptor-like beta-barrel" evidence="7">
    <location>
        <begin position="396"/>
        <end position="900"/>
    </location>
</feature>
<dbReference type="SUPFAM" id="SSF56935">
    <property type="entry name" value="Porins"/>
    <property type="match status" value="1"/>
</dbReference>
<keyword evidence="2 4" id="KW-0472">Membrane</keyword>
<evidence type="ECO:0000313" key="9">
    <source>
        <dbReference type="EMBL" id="MBC2667024.1"/>
    </source>
</evidence>
<gene>
    <name evidence="9" type="ORF">H7F51_16015</name>
</gene>
<keyword evidence="10" id="KW-1185">Reference proteome</keyword>
<dbReference type="RefSeq" id="WP_185665326.1">
    <property type="nucleotide sequence ID" value="NZ_JACLAW010000014.1"/>
</dbReference>
<dbReference type="InterPro" id="IPR000531">
    <property type="entry name" value="Beta-barrel_TonB"/>
</dbReference>
<comment type="similarity">
    <text evidence="4">Belongs to the TonB-dependent receptor family.</text>
</comment>
<dbReference type="GO" id="GO:0009279">
    <property type="term" value="C:cell outer membrane"/>
    <property type="evidence" value="ECO:0007669"/>
    <property type="project" value="UniProtKB-SubCell"/>
</dbReference>
<comment type="subcellular location">
    <subcellularLocation>
        <location evidence="1 4">Cell outer membrane</location>
    </subcellularLocation>
</comment>
<evidence type="ECO:0000256" key="1">
    <source>
        <dbReference type="ARBA" id="ARBA00004442"/>
    </source>
</evidence>
<dbReference type="PANTHER" id="PTHR47234:SF3">
    <property type="entry name" value="SECRETIN_TONB SHORT N-TERMINAL DOMAIN-CONTAINING PROTEIN"/>
    <property type="match status" value="1"/>
</dbReference>
<dbReference type="PANTHER" id="PTHR47234">
    <property type="match status" value="1"/>
</dbReference>
<evidence type="ECO:0000259" key="7">
    <source>
        <dbReference type="Pfam" id="PF00593"/>
    </source>
</evidence>